<feature type="transmembrane region" description="Helical" evidence="13">
    <location>
        <begin position="187"/>
        <end position="212"/>
    </location>
</feature>
<comment type="similarity">
    <text evidence="2 13">Belongs to the type III secretion exporter family.</text>
</comment>
<proteinExistence type="inferred from homology"/>
<keyword evidence="9 13" id="KW-1133">Transmembrane helix</keyword>
<reference evidence="15" key="1">
    <citation type="journal article" date="2020" name="mSystems">
        <title>Genome- and Community-Level Interaction Insights into Carbon Utilization and Element Cycling Functions of Hydrothermarchaeota in Hydrothermal Sediment.</title>
        <authorList>
            <person name="Zhou Z."/>
            <person name="Liu Y."/>
            <person name="Xu W."/>
            <person name="Pan J."/>
            <person name="Luo Z.H."/>
            <person name="Li M."/>
        </authorList>
    </citation>
    <scope>NUCLEOTIDE SEQUENCE [LARGE SCALE GENOMIC DNA]</scope>
    <source>
        <strain evidence="15">HyVt-535</strain>
    </source>
</reference>
<evidence type="ECO:0000256" key="13">
    <source>
        <dbReference type="RuleBase" id="RU364091"/>
    </source>
</evidence>
<feature type="transmembrane region" description="Helical" evidence="13">
    <location>
        <begin position="150"/>
        <end position="167"/>
    </location>
</feature>
<dbReference type="EMBL" id="DROM01000268">
    <property type="protein sequence ID" value="HHH13448.1"/>
    <property type="molecule type" value="Genomic_DNA"/>
</dbReference>
<gene>
    <name evidence="13 15" type="primary">flhB</name>
    <name evidence="15" type="ORF">ENJ98_04365</name>
</gene>
<keyword evidence="6 13" id="KW-0812">Transmembrane</keyword>
<dbReference type="Gene3D" id="3.40.1690.10">
    <property type="entry name" value="secretion proteins EscU"/>
    <property type="match status" value="1"/>
</dbReference>
<keyword evidence="15" id="KW-0969">Cilium</keyword>
<keyword evidence="7 13" id="KW-1005">Bacterial flagellum biogenesis</keyword>
<dbReference type="GO" id="GO:0044780">
    <property type="term" value="P:bacterial-type flagellum assembly"/>
    <property type="evidence" value="ECO:0007669"/>
    <property type="project" value="InterPro"/>
</dbReference>
<evidence type="ECO:0000256" key="2">
    <source>
        <dbReference type="ARBA" id="ARBA00010690"/>
    </source>
</evidence>
<accession>A0A7C5J0H8</accession>
<dbReference type="InterPro" id="IPR029025">
    <property type="entry name" value="T3SS_substrate_exporter_C"/>
</dbReference>
<dbReference type="FunFam" id="3.40.1690.10:FF:000001">
    <property type="entry name" value="Flagellar biosynthetic protein FlhB"/>
    <property type="match status" value="1"/>
</dbReference>
<evidence type="ECO:0000256" key="6">
    <source>
        <dbReference type="ARBA" id="ARBA00022692"/>
    </source>
</evidence>
<evidence type="ECO:0000256" key="7">
    <source>
        <dbReference type="ARBA" id="ARBA00022795"/>
    </source>
</evidence>
<comment type="function">
    <text evidence="12 13">Required for formation of the rod structure in the basal body of the flagellar apparatus. Together with FliI and FliH, may constitute the export apparatus of flagellin.</text>
</comment>
<dbReference type="NCBIfam" id="TIGR00328">
    <property type="entry name" value="flhB"/>
    <property type="match status" value="1"/>
</dbReference>
<evidence type="ECO:0000256" key="5">
    <source>
        <dbReference type="ARBA" id="ARBA00022475"/>
    </source>
</evidence>
<evidence type="ECO:0000256" key="11">
    <source>
        <dbReference type="ARBA" id="ARBA00023225"/>
    </source>
</evidence>
<dbReference type="GO" id="GO:0009306">
    <property type="term" value="P:protein secretion"/>
    <property type="evidence" value="ECO:0007669"/>
    <property type="project" value="InterPro"/>
</dbReference>
<dbReference type="PANTHER" id="PTHR30531:SF12">
    <property type="entry name" value="FLAGELLAR BIOSYNTHETIC PROTEIN FLHB"/>
    <property type="match status" value="1"/>
</dbReference>
<protein>
    <recommendedName>
        <fullName evidence="3 13">Flagellar biosynthetic protein FlhB</fullName>
    </recommendedName>
</protein>
<keyword evidence="11 13" id="KW-1006">Bacterial flagellum protein export</keyword>
<organism evidence="15">
    <name type="scientific">Thiolapillus brandeum</name>
    <dbReference type="NCBI Taxonomy" id="1076588"/>
    <lineage>
        <taxon>Bacteria</taxon>
        <taxon>Pseudomonadati</taxon>
        <taxon>Pseudomonadota</taxon>
        <taxon>Gammaproteobacteria</taxon>
        <taxon>Chromatiales</taxon>
        <taxon>Sedimenticolaceae</taxon>
        <taxon>Thiolapillus</taxon>
    </lineage>
</organism>
<dbReference type="Gene3D" id="6.10.250.2080">
    <property type="match status" value="1"/>
</dbReference>
<dbReference type="SUPFAM" id="SSF160544">
    <property type="entry name" value="EscU C-terminal domain-like"/>
    <property type="match status" value="1"/>
</dbReference>
<evidence type="ECO:0000313" key="15">
    <source>
        <dbReference type="EMBL" id="HHH13448.1"/>
    </source>
</evidence>
<keyword evidence="4 13" id="KW-0813">Transport</keyword>
<evidence type="ECO:0000256" key="12">
    <source>
        <dbReference type="ARBA" id="ARBA00025078"/>
    </source>
</evidence>
<dbReference type="InterPro" id="IPR006135">
    <property type="entry name" value="T3SS_substrate_exporter"/>
</dbReference>
<name>A0A7C5J0H8_9GAMM</name>
<dbReference type="PRINTS" id="PR00950">
    <property type="entry name" value="TYPE3IMSPROT"/>
</dbReference>
<dbReference type="Pfam" id="PF01312">
    <property type="entry name" value="Bac_export_2"/>
    <property type="match status" value="1"/>
</dbReference>
<evidence type="ECO:0000256" key="10">
    <source>
        <dbReference type="ARBA" id="ARBA00023136"/>
    </source>
</evidence>
<comment type="subcellular location">
    <subcellularLocation>
        <location evidence="1">Cell membrane</location>
        <topology evidence="1">Multi-pass membrane protein</topology>
    </subcellularLocation>
</comment>
<evidence type="ECO:0000256" key="14">
    <source>
        <dbReference type="SAM" id="MobiDB-lite"/>
    </source>
</evidence>
<dbReference type="PANTHER" id="PTHR30531">
    <property type="entry name" value="FLAGELLAR BIOSYNTHETIC PROTEIN FLHB"/>
    <property type="match status" value="1"/>
</dbReference>
<sequence length="375" mass="40602">MAENSSAEERTEQPTPKRLKEAKEKGQVPRSRELNTLAVLLASAAALLLLGEHMIGSLLGIMRHGFSLERGAVTDPARLTGFLAGSVGEGLLAIAPLLGLLLVVAALSPLAMGGWTFSTKAVAFKLEKLDPIKGMGRIFSLKGLMELGKTLAKFLLVAVASAMILWSQVGELQSLTQEPVNRALAHAGTICLWAFLLISSVLVLVAAVDVPFQLWQHNKQLRMTHKEIKDEHKETEGSPEVKGRIRAIQREMAQRRMMQEVPTADVVVTNPTHYAVALRYEREGDGAPRVVAKGADLIAQQIRTIAEAHGVAVVSAPPLARALYALVEIDQEIPAELYVAVAHVLAYVYQLDAATAQGREPPQPPQDLPVPEAFR</sequence>
<keyword evidence="15" id="KW-0966">Cell projection</keyword>
<evidence type="ECO:0000256" key="8">
    <source>
        <dbReference type="ARBA" id="ARBA00022927"/>
    </source>
</evidence>
<evidence type="ECO:0000256" key="9">
    <source>
        <dbReference type="ARBA" id="ARBA00022989"/>
    </source>
</evidence>
<dbReference type="AlphaFoldDB" id="A0A7C5J0H8"/>
<keyword evidence="10 13" id="KW-0472">Membrane</keyword>
<evidence type="ECO:0000256" key="1">
    <source>
        <dbReference type="ARBA" id="ARBA00004651"/>
    </source>
</evidence>
<dbReference type="InterPro" id="IPR006136">
    <property type="entry name" value="FlhB"/>
</dbReference>
<feature type="compositionally biased region" description="Basic and acidic residues" evidence="14">
    <location>
        <begin position="18"/>
        <end position="28"/>
    </location>
</feature>
<dbReference type="GO" id="GO:0005886">
    <property type="term" value="C:plasma membrane"/>
    <property type="evidence" value="ECO:0007669"/>
    <property type="project" value="UniProtKB-SubCell"/>
</dbReference>
<evidence type="ECO:0000256" key="3">
    <source>
        <dbReference type="ARBA" id="ARBA00021622"/>
    </source>
</evidence>
<evidence type="ECO:0000256" key="4">
    <source>
        <dbReference type="ARBA" id="ARBA00022448"/>
    </source>
</evidence>
<dbReference type="Proteomes" id="UP000886100">
    <property type="component" value="Unassembled WGS sequence"/>
</dbReference>
<comment type="caution">
    <text evidence="15">The sequence shown here is derived from an EMBL/GenBank/DDBJ whole genome shotgun (WGS) entry which is preliminary data.</text>
</comment>
<feature type="transmembrane region" description="Helical" evidence="13">
    <location>
        <begin position="37"/>
        <end position="62"/>
    </location>
</feature>
<feature type="region of interest" description="Disordered" evidence="14">
    <location>
        <begin position="1"/>
        <end position="28"/>
    </location>
</feature>
<keyword evidence="15" id="KW-0282">Flagellum</keyword>
<keyword evidence="8 13" id="KW-0653">Protein transport</keyword>
<feature type="transmembrane region" description="Helical" evidence="13">
    <location>
        <begin position="82"/>
        <end position="107"/>
    </location>
</feature>
<keyword evidence="5 13" id="KW-1003">Cell membrane</keyword>